<evidence type="ECO:0000256" key="7">
    <source>
        <dbReference type="ARBA" id="ARBA00023004"/>
    </source>
</evidence>
<dbReference type="HAMAP" id="MF_01682">
    <property type="entry name" value="Salvage_MtnD"/>
    <property type="match status" value="1"/>
</dbReference>
<keyword evidence="5 9" id="KW-0223">Dioxygenase</keyword>
<evidence type="ECO:0000256" key="8">
    <source>
        <dbReference type="ARBA" id="ARBA00023167"/>
    </source>
</evidence>
<evidence type="ECO:0000256" key="2">
    <source>
        <dbReference type="ARBA" id="ARBA00022596"/>
    </source>
</evidence>
<feature type="site" description="Important to generate the dianion" evidence="9">
    <location>
        <position position="105"/>
    </location>
</feature>
<comment type="pathway">
    <text evidence="9">Amino-acid biosynthesis; L-methionine biosynthesis via salvage pathway; L-methionine from S-methyl-5-thio-alpha-D-ribose 1-phosphate: step 5/6.</text>
</comment>
<dbReference type="InterPro" id="IPR004313">
    <property type="entry name" value="ARD"/>
</dbReference>
<dbReference type="PANTHER" id="PTHR23418">
    <property type="entry name" value="ACIREDUCTONE DIOXYGENASE"/>
    <property type="match status" value="1"/>
</dbReference>
<dbReference type="STRING" id="1513271.XM47_13945"/>
<dbReference type="EMBL" id="LAZL01000023">
    <property type="protein sequence ID" value="KMT64550.1"/>
    <property type="molecule type" value="Genomic_DNA"/>
</dbReference>
<dbReference type="GO" id="GO:0016151">
    <property type="term" value="F:nickel cation binding"/>
    <property type="evidence" value="ECO:0007669"/>
    <property type="project" value="UniProtKB-UniRule"/>
</dbReference>
<comment type="subunit">
    <text evidence="9">Monomer.</text>
</comment>
<organism evidence="10 11">
    <name type="scientific">Catenovulum maritimum</name>
    <dbReference type="NCBI Taxonomy" id="1513271"/>
    <lineage>
        <taxon>Bacteria</taxon>
        <taxon>Pseudomonadati</taxon>
        <taxon>Pseudomonadota</taxon>
        <taxon>Gammaproteobacteria</taxon>
        <taxon>Alteromonadales</taxon>
        <taxon>Alteromonadaceae</taxon>
        <taxon>Catenovulum</taxon>
    </lineage>
</organism>
<comment type="catalytic activity">
    <reaction evidence="1 9">
        <text>1,2-dihydroxy-5-(methylsulfanyl)pent-1-en-3-one + O2 = 4-methylsulfanyl-2-oxobutanoate + formate + 2 H(+)</text>
        <dbReference type="Rhea" id="RHEA:24504"/>
        <dbReference type="ChEBI" id="CHEBI:15378"/>
        <dbReference type="ChEBI" id="CHEBI:15379"/>
        <dbReference type="ChEBI" id="CHEBI:15740"/>
        <dbReference type="ChEBI" id="CHEBI:16723"/>
        <dbReference type="ChEBI" id="CHEBI:49252"/>
        <dbReference type="EC" id="1.13.11.54"/>
    </reaction>
</comment>
<dbReference type="Proteomes" id="UP000037600">
    <property type="component" value="Unassembled WGS sequence"/>
</dbReference>
<evidence type="ECO:0000256" key="4">
    <source>
        <dbReference type="ARBA" id="ARBA00022723"/>
    </source>
</evidence>
<keyword evidence="4 9" id="KW-0479">Metal-binding</keyword>
<feature type="binding site" evidence="9">
    <location>
        <position position="97"/>
    </location>
    <ligand>
        <name>Ni(2+)</name>
        <dbReference type="ChEBI" id="CHEBI:49786"/>
    </ligand>
</feature>
<feature type="site" description="May play a role in transmitting local conformational changes" evidence="9">
    <location>
        <position position="102"/>
    </location>
</feature>
<dbReference type="OrthoDB" id="9795636at2"/>
<comment type="similarity">
    <text evidence="9">Belongs to the acireductone dioxygenase (ARD) family.</text>
</comment>
<dbReference type="GO" id="GO:0019284">
    <property type="term" value="P:L-methionine salvage from S-adenosylmethionine"/>
    <property type="evidence" value="ECO:0007669"/>
    <property type="project" value="InterPro"/>
</dbReference>
<name>A0A0J8GP10_9ALTE</name>
<dbReference type="Pfam" id="PF03079">
    <property type="entry name" value="ARD"/>
    <property type="match status" value="1"/>
</dbReference>
<comment type="cofactor">
    <cofactor evidence="9">
        <name>Ni(2+)</name>
        <dbReference type="ChEBI" id="CHEBI:49786"/>
    </cofactor>
    <text evidence="9">Binds 1 nickel ion per monomer.</text>
</comment>
<comment type="function">
    <text evidence="9">Catalyzes 2 different reactions between oxygene and the acireductone 1,2-dihydroxy-3-keto-5-methylthiopentene (DHK-MTPene) depending upon the metal bound in the active site. Fe-containing acireductone dioxygenase (Fe-ARD) produces formate and 2-keto-4-methylthiobutyrate (KMTB), the alpha-ketoacid precursor of methionine in the methionine recycle pathway. Ni-containing acireductone dioxygenase (Ni-ARD) produces methylthiopropionate, carbon monoxide and formate, and does not lie on the methionine recycle pathway.</text>
</comment>
<feature type="binding site" evidence="9">
    <location>
        <position position="99"/>
    </location>
    <ligand>
        <name>Ni(2+)</name>
        <dbReference type="ChEBI" id="CHEBI:49786"/>
    </ligand>
</feature>
<dbReference type="Gene3D" id="2.60.120.10">
    <property type="entry name" value="Jelly Rolls"/>
    <property type="match status" value="1"/>
</dbReference>
<evidence type="ECO:0000256" key="6">
    <source>
        <dbReference type="ARBA" id="ARBA00023002"/>
    </source>
</evidence>
<dbReference type="PATRIC" id="fig|1513271.3.peg.2865"/>
<feature type="site" description="May play a role in metal incorporation in vivo" evidence="9">
    <location>
        <position position="96"/>
    </location>
</feature>
<reference evidence="10 11" key="1">
    <citation type="submission" date="2015-04" db="EMBL/GenBank/DDBJ databases">
        <title>Draft Genome Sequence of the Novel Agar-Digesting Marine Bacterium Q1.</title>
        <authorList>
            <person name="Li Y."/>
            <person name="Li D."/>
            <person name="Chen G."/>
            <person name="Du Z."/>
        </authorList>
    </citation>
    <scope>NUCLEOTIDE SEQUENCE [LARGE SCALE GENOMIC DNA]</scope>
    <source>
        <strain evidence="10 11">Q1</strain>
    </source>
</reference>
<protein>
    <recommendedName>
        <fullName evidence="9">Acireductone dioxygenase</fullName>
    </recommendedName>
    <alternativeName>
        <fullName evidence="9">1,2-dihydroxy-3-keto-5-methylthiopentene dioxygenase</fullName>
        <shortName evidence="9">DHK-MTPene dioxygenase</shortName>
    </alternativeName>
    <alternativeName>
        <fullName evidence="9">Acireductone dioxygenase (Fe(2+)-requiring)</fullName>
        <shortName evidence="9">ARD'</shortName>
        <shortName evidence="9">Fe-ARD</shortName>
        <ecNumber evidence="9">1.13.11.54</ecNumber>
    </alternativeName>
    <alternativeName>
        <fullName evidence="9">Acireductone dioxygenase (Ni(2+)-requiring)</fullName>
        <shortName evidence="9">ARD</shortName>
        <shortName evidence="9">Ni-ARD</shortName>
        <ecNumber evidence="9">1.13.11.53</ecNumber>
    </alternativeName>
</protein>
<sequence length="181" mass="21156">MSQLKIFHENAPSKPILDTLDRQLITASLRKINVRFEAWNTNKIPKPNDDEASILQLFQAEINEFIKDHAYQSYDVVHMTPDHPEKLLAREKFLTEHIHKEDEIRFFVRGQGLFTLHINNKVYSILCEQNDLISVPANLKHWFDMGQNPDFTVIRIFDNPKGWVAHYTGDDIAKNFAILEN</sequence>
<evidence type="ECO:0000256" key="5">
    <source>
        <dbReference type="ARBA" id="ARBA00022964"/>
    </source>
</evidence>
<proteinExistence type="inferred from homology"/>
<keyword evidence="2 9" id="KW-0533">Nickel</keyword>
<dbReference type="GO" id="GO:0005506">
    <property type="term" value="F:iron ion binding"/>
    <property type="evidence" value="ECO:0007669"/>
    <property type="project" value="UniProtKB-UniRule"/>
</dbReference>
<comment type="caution">
    <text evidence="10">The sequence shown here is derived from an EMBL/GenBank/DDBJ whole genome shotgun (WGS) entry which is preliminary data.</text>
</comment>
<feature type="binding site" evidence="9">
    <location>
        <position position="103"/>
    </location>
    <ligand>
        <name>Ni(2+)</name>
        <dbReference type="ChEBI" id="CHEBI:49786"/>
    </ligand>
</feature>
<evidence type="ECO:0000313" key="10">
    <source>
        <dbReference type="EMBL" id="KMT64550.1"/>
    </source>
</evidence>
<feature type="binding site" evidence="9">
    <location>
        <position position="99"/>
    </location>
    <ligand>
        <name>Fe(2+)</name>
        <dbReference type="ChEBI" id="CHEBI:29033"/>
    </ligand>
</feature>
<dbReference type="RefSeq" id="WP_048693702.1">
    <property type="nucleotide sequence ID" value="NZ_KQ130496.1"/>
</dbReference>
<evidence type="ECO:0000313" key="11">
    <source>
        <dbReference type="Proteomes" id="UP000037600"/>
    </source>
</evidence>
<dbReference type="AlphaFoldDB" id="A0A0J8GP10"/>
<dbReference type="SUPFAM" id="SSF51182">
    <property type="entry name" value="RmlC-like cupins"/>
    <property type="match status" value="1"/>
</dbReference>
<gene>
    <name evidence="9" type="primary">mtnD</name>
    <name evidence="10" type="ORF">XM47_13945</name>
</gene>
<feature type="binding site" evidence="9">
    <location>
        <position position="97"/>
    </location>
    <ligand>
        <name>Fe(2+)</name>
        <dbReference type="ChEBI" id="CHEBI:29033"/>
    </ligand>
</feature>
<evidence type="ECO:0000256" key="9">
    <source>
        <dbReference type="HAMAP-Rule" id="MF_01682"/>
    </source>
</evidence>
<keyword evidence="6 9" id="KW-0560">Oxidoreductase</keyword>
<dbReference type="CDD" id="cd02232">
    <property type="entry name" value="cupin_ARD"/>
    <property type="match status" value="1"/>
</dbReference>
<dbReference type="InterPro" id="IPR011051">
    <property type="entry name" value="RmlC_Cupin_sf"/>
</dbReference>
<feature type="binding site" evidence="9">
    <location>
        <position position="141"/>
    </location>
    <ligand>
        <name>Fe(2+)</name>
        <dbReference type="ChEBI" id="CHEBI:29033"/>
    </ligand>
</feature>
<dbReference type="EC" id="1.13.11.53" evidence="9"/>
<dbReference type="GO" id="GO:0019509">
    <property type="term" value="P:L-methionine salvage from methylthioadenosine"/>
    <property type="evidence" value="ECO:0007669"/>
    <property type="project" value="UniProtKB-UniRule"/>
</dbReference>
<keyword evidence="3 9" id="KW-0028">Amino-acid biosynthesis</keyword>
<comment type="catalytic activity">
    <reaction evidence="9">
        <text>1,2-dihydroxy-5-(methylsulfanyl)pent-1-en-3-one + O2 = 3-(methylsulfanyl)propanoate + CO + formate + 2 H(+)</text>
        <dbReference type="Rhea" id="RHEA:14161"/>
        <dbReference type="ChEBI" id="CHEBI:15378"/>
        <dbReference type="ChEBI" id="CHEBI:15379"/>
        <dbReference type="ChEBI" id="CHEBI:15740"/>
        <dbReference type="ChEBI" id="CHEBI:17245"/>
        <dbReference type="ChEBI" id="CHEBI:49016"/>
        <dbReference type="ChEBI" id="CHEBI:49252"/>
        <dbReference type="EC" id="1.13.11.53"/>
    </reaction>
</comment>
<feature type="binding site" evidence="9">
    <location>
        <position position="141"/>
    </location>
    <ligand>
        <name>Ni(2+)</name>
        <dbReference type="ChEBI" id="CHEBI:49786"/>
    </ligand>
</feature>
<evidence type="ECO:0000256" key="1">
    <source>
        <dbReference type="ARBA" id="ARBA00000428"/>
    </source>
</evidence>
<feature type="binding site" evidence="9">
    <location>
        <position position="103"/>
    </location>
    <ligand>
        <name>Fe(2+)</name>
        <dbReference type="ChEBI" id="CHEBI:29033"/>
    </ligand>
</feature>
<keyword evidence="7 9" id="KW-0408">Iron</keyword>
<evidence type="ECO:0000256" key="3">
    <source>
        <dbReference type="ARBA" id="ARBA00022605"/>
    </source>
</evidence>
<dbReference type="GO" id="GO:0010309">
    <property type="term" value="F:acireductone dioxygenase [iron(II)-requiring] activity"/>
    <property type="evidence" value="ECO:0007669"/>
    <property type="project" value="UniProtKB-UniRule"/>
</dbReference>
<dbReference type="InterPro" id="IPR014710">
    <property type="entry name" value="RmlC-like_jellyroll"/>
</dbReference>
<comment type="cofactor">
    <cofactor evidence="9">
        <name>Fe(2+)</name>
        <dbReference type="ChEBI" id="CHEBI:29033"/>
    </cofactor>
    <text evidence="9">Binds 1 Fe(2+) cation per monomer.</text>
</comment>
<dbReference type="GO" id="GO:0010308">
    <property type="term" value="F:acireductone dioxygenase (Ni2+-requiring) activity"/>
    <property type="evidence" value="ECO:0007669"/>
    <property type="project" value="UniProtKB-UniRule"/>
</dbReference>
<accession>A0A0J8GP10</accession>
<keyword evidence="11" id="KW-1185">Reference proteome</keyword>
<dbReference type="UniPathway" id="UPA00904">
    <property type="reaction ID" value="UER00878"/>
</dbReference>
<dbReference type="InterPro" id="IPR023956">
    <property type="entry name" value="ARD_bac"/>
</dbReference>
<dbReference type="PANTHER" id="PTHR23418:SF0">
    <property type="entry name" value="ACIREDUCTONE DIOXYGENASE"/>
    <property type="match status" value="1"/>
</dbReference>
<dbReference type="EC" id="1.13.11.54" evidence="9"/>
<keyword evidence="8 9" id="KW-0486">Methionine biosynthesis</keyword>